<dbReference type="AlphaFoldDB" id="A0A512NRU7"/>
<proteinExistence type="predicted"/>
<accession>A0A512NRU7</accession>
<evidence type="ECO:0000256" key="1">
    <source>
        <dbReference type="SAM" id="SignalP"/>
    </source>
</evidence>
<dbReference type="Proteomes" id="UP000321058">
    <property type="component" value="Unassembled WGS sequence"/>
</dbReference>
<name>A0A512NRU7_9HYPH</name>
<feature type="chain" id="PRO_5021751069" description="Secreted protein" evidence="1">
    <location>
        <begin position="24"/>
        <end position="74"/>
    </location>
</feature>
<evidence type="ECO:0000313" key="3">
    <source>
        <dbReference type="Proteomes" id="UP000321058"/>
    </source>
</evidence>
<evidence type="ECO:0008006" key="4">
    <source>
        <dbReference type="Google" id="ProtNLM"/>
    </source>
</evidence>
<protein>
    <recommendedName>
        <fullName evidence="4">Secreted protein</fullName>
    </recommendedName>
</protein>
<comment type="caution">
    <text evidence="2">The sequence shown here is derived from an EMBL/GenBank/DDBJ whole genome shotgun (WGS) entry which is preliminary data.</text>
</comment>
<evidence type="ECO:0000313" key="2">
    <source>
        <dbReference type="EMBL" id="GEP61671.1"/>
    </source>
</evidence>
<keyword evidence="1" id="KW-0732">Signal</keyword>
<organism evidence="2 3">
    <name type="scientific">Reyranella soli</name>
    <dbReference type="NCBI Taxonomy" id="1230389"/>
    <lineage>
        <taxon>Bacteria</taxon>
        <taxon>Pseudomonadati</taxon>
        <taxon>Pseudomonadota</taxon>
        <taxon>Alphaproteobacteria</taxon>
        <taxon>Hyphomicrobiales</taxon>
        <taxon>Reyranellaceae</taxon>
        <taxon>Reyranella</taxon>
    </lineage>
</organism>
<sequence length="74" mass="8378">MMRLLCCLSLLATLMLPGHAAWAALDPEDQKLIDEASCEEIRREYRNYAAAEREVEAEIRVDIAEGARKKGCRL</sequence>
<feature type="signal peptide" evidence="1">
    <location>
        <begin position="1"/>
        <end position="23"/>
    </location>
</feature>
<dbReference type="RefSeq" id="WP_147156949.1">
    <property type="nucleotide sequence ID" value="NZ_BKAJ01000245.1"/>
</dbReference>
<keyword evidence="3" id="KW-1185">Reference proteome</keyword>
<dbReference type="EMBL" id="BKAJ01000245">
    <property type="protein sequence ID" value="GEP61671.1"/>
    <property type="molecule type" value="Genomic_DNA"/>
</dbReference>
<reference evidence="2 3" key="1">
    <citation type="submission" date="2019-07" db="EMBL/GenBank/DDBJ databases">
        <title>Whole genome shotgun sequence of Reyranella soli NBRC 108950.</title>
        <authorList>
            <person name="Hosoyama A."/>
            <person name="Uohara A."/>
            <person name="Ohji S."/>
            <person name="Ichikawa N."/>
        </authorList>
    </citation>
    <scope>NUCLEOTIDE SEQUENCE [LARGE SCALE GENOMIC DNA]</scope>
    <source>
        <strain evidence="2 3">NBRC 108950</strain>
    </source>
</reference>
<gene>
    <name evidence="2" type="ORF">RSO01_88370</name>
</gene>